<dbReference type="RefSeq" id="WP_379810882.1">
    <property type="nucleotide sequence ID" value="NZ_JBHUPC010000012.1"/>
</dbReference>
<organism evidence="1 2">
    <name type="scientific">Flavobacterium chuncheonense</name>
    <dbReference type="NCBI Taxonomy" id="2026653"/>
    <lineage>
        <taxon>Bacteria</taxon>
        <taxon>Pseudomonadati</taxon>
        <taxon>Bacteroidota</taxon>
        <taxon>Flavobacteriia</taxon>
        <taxon>Flavobacteriales</taxon>
        <taxon>Flavobacteriaceae</taxon>
        <taxon>Flavobacterium</taxon>
    </lineage>
</organism>
<evidence type="ECO:0000313" key="2">
    <source>
        <dbReference type="Proteomes" id="UP001597534"/>
    </source>
</evidence>
<dbReference type="EMBL" id="JBHUPC010000012">
    <property type="protein sequence ID" value="MFD2891312.1"/>
    <property type="molecule type" value="Genomic_DNA"/>
</dbReference>
<dbReference type="Proteomes" id="UP001597534">
    <property type="component" value="Unassembled WGS sequence"/>
</dbReference>
<name>A0ABW5YKP3_9FLAO</name>
<comment type="caution">
    <text evidence="1">The sequence shown here is derived from an EMBL/GenBank/DDBJ whole genome shotgun (WGS) entry which is preliminary data.</text>
</comment>
<gene>
    <name evidence="1" type="ORF">ACFS5J_04715</name>
</gene>
<evidence type="ECO:0000313" key="1">
    <source>
        <dbReference type="EMBL" id="MFD2891312.1"/>
    </source>
</evidence>
<keyword evidence="2" id="KW-1185">Reference proteome</keyword>
<sequence length="127" mass="15504">MQFYYEKLEPNFILEFLKDKRFAAVLDYMITFTFYEEFVVTPYPYHIELKNDDKHIILLLYVGFDFKQYMELDSVHIVSLNPIVWEMVEFENLNIKYVSPYALFNMISELIPETRAEEIRFLLTNRF</sequence>
<proteinExistence type="predicted"/>
<reference evidence="2" key="1">
    <citation type="journal article" date="2019" name="Int. J. Syst. Evol. Microbiol.">
        <title>The Global Catalogue of Microorganisms (GCM) 10K type strain sequencing project: providing services to taxonomists for standard genome sequencing and annotation.</title>
        <authorList>
            <consortium name="The Broad Institute Genomics Platform"/>
            <consortium name="The Broad Institute Genome Sequencing Center for Infectious Disease"/>
            <person name="Wu L."/>
            <person name="Ma J."/>
        </authorList>
    </citation>
    <scope>NUCLEOTIDE SEQUENCE [LARGE SCALE GENOMIC DNA]</scope>
    <source>
        <strain evidence="2">KCTC 22671</strain>
    </source>
</reference>
<protein>
    <submittedName>
        <fullName evidence="1">Uncharacterized protein</fullName>
    </submittedName>
</protein>
<accession>A0ABW5YKP3</accession>